<reference evidence="2 3" key="1">
    <citation type="submission" date="2018-01" db="EMBL/GenBank/DDBJ databases">
        <authorList>
            <person name="Paulsen S."/>
            <person name="Gram L.K."/>
        </authorList>
    </citation>
    <scope>NUCLEOTIDE SEQUENCE [LARGE SCALE GENOMIC DNA]</scope>
    <source>
        <strain evidence="2 3">S3895</strain>
    </source>
</reference>
<keyword evidence="3" id="KW-1185">Reference proteome</keyword>
<evidence type="ECO:0000313" key="2">
    <source>
        <dbReference type="EMBL" id="TMO71919.1"/>
    </source>
</evidence>
<evidence type="ECO:0008006" key="4">
    <source>
        <dbReference type="Google" id="ProtNLM"/>
    </source>
</evidence>
<dbReference type="Proteomes" id="UP000307164">
    <property type="component" value="Unassembled WGS sequence"/>
</dbReference>
<sequence>MTNVQPIIEHTTTENFSFLQHWYPELYCLAMDMDRFYSQDHSCALLKARLFAEVWCHVFAEKVGVNLECNTELTNKIKQLESVTNFPPYIIDELEVIRLNANLGVHAYCTITNDWFGSSQASQKQVNNTMQAVHELASFLVYNVCGETGEKTSWQAPTHIDEIKNVELALNGNKEANYALAKQALSQLEHYKSKELVEDLTRNQVKTLKRDLEYWLSRSALCNAEGTALLYAKAYQLKWLQLCEHHNAETCYKAAIKECESGEAHYEFALYINKKGQNNRAWQHVEKAAELGHFEAITDLQDRFKTKDTLQFNYWLEKGITYKEPNSFSVDAGLKIQAWLINQEDELAQKRARSALIEAKARRAKGIDCLQAYCDYFGYWNKTPEQEKALATLAESYSQLPNWFNFNKELFEVFKTHESHRKLAIKIGNQVIAKTKCNVEKAQFKFDLAMLIWQELQARGTVKSPYALKTLIREAASEGCKNAVEFLALPKGKQLMRDNSYVTTRTQFKQPDRKKQKQAKKKARKAKKK</sequence>
<comment type="caution">
    <text evidence="2">The sequence shown here is derived from an EMBL/GenBank/DDBJ whole genome shotgun (WGS) entry which is preliminary data.</text>
</comment>
<reference evidence="3" key="2">
    <citation type="submission" date="2019-06" db="EMBL/GenBank/DDBJ databases">
        <title>Co-occurence of chitin degradation, pigmentation and bioactivity in marine Pseudoalteromonas.</title>
        <authorList>
            <person name="Sonnenschein E.C."/>
            <person name="Bech P.K."/>
        </authorList>
    </citation>
    <scope>NUCLEOTIDE SEQUENCE [LARGE SCALE GENOMIC DNA]</scope>
    <source>
        <strain evidence="3">S3895</strain>
    </source>
</reference>
<accession>A0ABY2VUF8</accession>
<dbReference type="RefSeq" id="WP_138675898.1">
    <property type="nucleotide sequence ID" value="NZ_PNBW01000091.1"/>
</dbReference>
<feature type="region of interest" description="Disordered" evidence="1">
    <location>
        <begin position="502"/>
        <end position="529"/>
    </location>
</feature>
<organism evidence="2 3">
    <name type="scientific">Pseudoalteromonas aurantia</name>
    <dbReference type="NCBI Taxonomy" id="43654"/>
    <lineage>
        <taxon>Bacteria</taxon>
        <taxon>Pseudomonadati</taxon>
        <taxon>Pseudomonadota</taxon>
        <taxon>Gammaproteobacteria</taxon>
        <taxon>Alteromonadales</taxon>
        <taxon>Pseudoalteromonadaceae</taxon>
        <taxon>Pseudoalteromonas</taxon>
    </lineage>
</organism>
<protein>
    <recommendedName>
        <fullName evidence="4">DUF4145 domain-containing protein</fullName>
    </recommendedName>
</protein>
<evidence type="ECO:0000256" key="1">
    <source>
        <dbReference type="SAM" id="MobiDB-lite"/>
    </source>
</evidence>
<feature type="compositionally biased region" description="Basic residues" evidence="1">
    <location>
        <begin position="512"/>
        <end position="529"/>
    </location>
</feature>
<name>A0ABY2VUF8_9GAMM</name>
<dbReference type="EMBL" id="PNBW01000091">
    <property type="protein sequence ID" value="TMO71919.1"/>
    <property type="molecule type" value="Genomic_DNA"/>
</dbReference>
<gene>
    <name evidence="2" type="ORF">CWC20_16325</name>
</gene>
<evidence type="ECO:0000313" key="3">
    <source>
        <dbReference type="Proteomes" id="UP000307164"/>
    </source>
</evidence>
<proteinExistence type="predicted"/>